<dbReference type="EMBL" id="DF238021">
    <property type="protein sequence ID" value="GAQ92617.1"/>
    <property type="molecule type" value="Genomic_DNA"/>
</dbReference>
<evidence type="ECO:0008006" key="3">
    <source>
        <dbReference type="Google" id="ProtNLM"/>
    </source>
</evidence>
<dbReference type="GO" id="GO:0004519">
    <property type="term" value="F:endonuclease activity"/>
    <property type="evidence" value="ECO:0007669"/>
    <property type="project" value="InterPro"/>
</dbReference>
<accession>A0A1Y1IVA0</accession>
<dbReference type="SUPFAM" id="SSF54060">
    <property type="entry name" value="His-Me finger endonucleases"/>
    <property type="match status" value="1"/>
</dbReference>
<organism evidence="1 2">
    <name type="scientific">Klebsormidium nitens</name>
    <name type="common">Green alga</name>
    <name type="synonym">Ulothrix nitens</name>
    <dbReference type="NCBI Taxonomy" id="105231"/>
    <lineage>
        <taxon>Eukaryota</taxon>
        <taxon>Viridiplantae</taxon>
        <taxon>Streptophyta</taxon>
        <taxon>Klebsormidiophyceae</taxon>
        <taxon>Klebsormidiales</taxon>
        <taxon>Klebsormidiaceae</taxon>
        <taxon>Klebsormidium</taxon>
    </lineage>
</organism>
<dbReference type="Gene3D" id="3.90.75.10">
    <property type="entry name" value="Homing Intron 3 (I-ppo) Encoded Endonuclease, Chain A"/>
    <property type="match status" value="1"/>
</dbReference>
<keyword evidence="2" id="KW-1185">Reference proteome</keyword>
<dbReference type="AlphaFoldDB" id="A0A1Y1IVA0"/>
<sequence>MDEHEVVEAIRAKTGSADANGCLPWLGRLDVNGYRTLRKSVNKKMQQTNVRRFLWGFNHPDEPLDKFHKCKVICENNKCVKVEHLRRMPLKEEKSSAIIWARLEKRGVRLGNGCLVAEKAYEKVSLRGVMMGIHKASYMLHKSLVESPTEQDENGVPLVLRHLCNDSRCFEPTHLAYGTLRENNYDDKIANGTLPRGPKNHNASISEELARRIKDSKPTTRRGQAGHETAIERAKRFGVHILV</sequence>
<dbReference type="Proteomes" id="UP000054558">
    <property type="component" value="Unassembled WGS sequence"/>
</dbReference>
<protein>
    <recommendedName>
        <fullName evidence="3">Zinc-binding loop region of homing endonuclease domain-containing protein</fullName>
    </recommendedName>
</protein>
<dbReference type="InterPro" id="IPR044930">
    <property type="entry name" value="Homing_endonuclease_His-Me"/>
</dbReference>
<dbReference type="InterPro" id="IPR044925">
    <property type="entry name" value="His-Me_finger_sf"/>
</dbReference>
<proteinExistence type="predicted"/>
<evidence type="ECO:0000313" key="2">
    <source>
        <dbReference type="Proteomes" id="UP000054558"/>
    </source>
</evidence>
<gene>
    <name evidence="1" type="ORF">KFL_010720040</name>
</gene>
<reference evidence="1 2" key="1">
    <citation type="journal article" date="2014" name="Nat. Commun.">
        <title>Klebsormidium flaccidum genome reveals primary factors for plant terrestrial adaptation.</title>
        <authorList>
            <person name="Hori K."/>
            <person name="Maruyama F."/>
            <person name="Fujisawa T."/>
            <person name="Togashi T."/>
            <person name="Yamamoto N."/>
            <person name="Seo M."/>
            <person name="Sato S."/>
            <person name="Yamada T."/>
            <person name="Mori H."/>
            <person name="Tajima N."/>
            <person name="Moriyama T."/>
            <person name="Ikeuchi M."/>
            <person name="Watanabe M."/>
            <person name="Wada H."/>
            <person name="Kobayashi K."/>
            <person name="Saito M."/>
            <person name="Masuda T."/>
            <person name="Sasaki-Sekimoto Y."/>
            <person name="Mashiguchi K."/>
            <person name="Awai K."/>
            <person name="Shimojima M."/>
            <person name="Masuda S."/>
            <person name="Iwai M."/>
            <person name="Nobusawa T."/>
            <person name="Narise T."/>
            <person name="Kondo S."/>
            <person name="Saito H."/>
            <person name="Sato R."/>
            <person name="Murakawa M."/>
            <person name="Ihara Y."/>
            <person name="Oshima-Yamada Y."/>
            <person name="Ohtaka K."/>
            <person name="Satoh M."/>
            <person name="Sonobe K."/>
            <person name="Ishii M."/>
            <person name="Ohtani R."/>
            <person name="Kanamori-Sato M."/>
            <person name="Honoki R."/>
            <person name="Miyazaki D."/>
            <person name="Mochizuki H."/>
            <person name="Umetsu J."/>
            <person name="Higashi K."/>
            <person name="Shibata D."/>
            <person name="Kamiya Y."/>
            <person name="Sato N."/>
            <person name="Nakamura Y."/>
            <person name="Tabata S."/>
            <person name="Ida S."/>
            <person name="Kurokawa K."/>
            <person name="Ohta H."/>
        </authorList>
    </citation>
    <scope>NUCLEOTIDE SEQUENCE [LARGE SCALE GENOMIC DNA]</scope>
    <source>
        <strain evidence="1 2">NIES-2285</strain>
    </source>
</reference>
<evidence type="ECO:0000313" key="1">
    <source>
        <dbReference type="EMBL" id="GAQ92617.1"/>
    </source>
</evidence>
<name>A0A1Y1IVA0_KLENI</name>